<evidence type="ECO:0000313" key="1">
    <source>
        <dbReference type="EMBL" id="QQM42017.1"/>
    </source>
</evidence>
<reference evidence="1 2" key="1">
    <citation type="submission" date="2020-12" db="EMBL/GenBank/DDBJ databases">
        <title>A novel species.</title>
        <authorList>
            <person name="Li K."/>
        </authorList>
    </citation>
    <scope>NUCLEOTIDE SEQUENCE [LARGE SCALE GENOMIC DNA]</scope>
    <source>
        <strain evidence="1 2">ZYC-3</strain>
    </source>
</reference>
<name>A0A7T7KXA0_9ACTN</name>
<dbReference type="Proteomes" id="UP000595636">
    <property type="component" value="Chromosome"/>
</dbReference>
<organism evidence="1 2">
    <name type="scientific">Streptomyces liliifuscus</name>
    <dbReference type="NCBI Taxonomy" id="2797636"/>
    <lineage>
        <taxon>Bacteria</taxon>
        <taxon>Bacillati</taxon>
        <taxon>Actinomycetota</taxon>
        <taxon>Actinomycetes</taxon>
        <taxon>Kitasatosporales</taxon>
        <taxon>Streptomycetaceae</taxon>
        <taxon>Streptomyces</taxon>
    </lineage>
</organism>
<evidence type="ECO:0000313" key="2">
    <source>
        <dbReference type="Proteomes" id="UP000595636"/>
    </source>
</evidence>
<dbReference type="EMBL" id="CP066831">
    <property type="protein sequence ID" value="QQM42017.1"/>
    <property type="molecule type" value="Genomic_DNA"/>
</dbReference>
<dbReference type="RefSeq" id="WP_200396978.1">
    <property type="nucleotide sequence ID" value="NZ_CP066831.1"/>
</dbReference>
<protein>
    <submittedName>
        <fullName evidence="1">Uncharacterized protein</fullName>
    </submittedName>
</protein>
<dbReference type="KEGG" id="slf:JEQ17_22945"/>
<proteinExistence type="predicted"/>
<keyword evidence="2" id="KW-1185">Reference proteome</keyword>
<dbReference type="AlphaFoldDB" id="A0A7T7KXA0"/>
<accession>A0A7T7KXA0</accession>
<gene>
    <name evidence="1" type="ORF">JEQ17_22945</name>
</gene>
<sequence>MKTTVSTHKLPGYGATLRTAKRLTDQAVRIVGRSVPGRMPDIEVILTKARGMAELAVTAEIELAGQVDKRARTRAERAAKRLAREAAARAIPRPDGSVLVLVNVDQHANEAEFAITLVHELVHAMQFSRKDIVERLVRDLRDAFGIERQSRRQAREHLHLLEQEEREAYGCEYLANQLVPAAAA</sequence>